<proteinExistence type="predicted"/>
<accession>A0ABU4VLM0</accession>
<dbReference type="InterPro" id="IPR006311">
    <property type="entry name" value="TAT_signal"/>
</dbReference>
<name>A0ABU4VLM0_9ACTN</name>
<dbReference type="EMBL" id="JAXAVX010000008">
    <property type="protein sequence ID" value="MDX8152751.1"/>
    <property type="molecule type" value="Genomic_DNA"/>
</dbReference>
<comment type="caution">
    <text evidence="2">The sequence shown here is derived from an EMBL/GenBank/DDBJ whole genome shotgun (WGS) entry which is preliminary data.</text>
</comment>
<evidence type="ECO:0000313" key="3">
    <source>
        <dbReference type="Proteomes" id="UP001277761"/>
    </source>
</evidence>
<keyword evidence="3" id="KW-1185">Reference proteome</keyword>
<dbReference type="PROSITE" id="PS51318">
    <property type="entry name" value="TAT"/>
    <property type="match status" value="1"/>
</dbReference>
<evidence type="ECO:0000313" key="2">
    <source>
        <dbReference type="EMBL" id="MDX8152751.1"/>
    </source>
</evidence>
<feature type="signal peptide" evidence="1">
    <location>
        <begin position="1"/>
        <end position="27"/>
    </location>
</feature>
<dbReference type="RefSeq" id="WP_319954907.1">
    <property type="nucleotide sequence ID" value="NZ_JAXAVX010000008.1"/>
</dbReference>
<protein>
    <submittedName>
        <fullName evidence="2">Uncharacterized protein</fullName>
    </submittedName>
</protein>
<gene>
    <name evidence="2" type="ORF">SK069_14180</name>
</gene>
<sequence length="371" mass="38790">MVSRRSSLLVLALAGALAGLPASPAQAALAGPEALSVESGDTALDGWGGWLVWSRRDAGGTFTLVARAPDGTGLALPAPAQRRPYDARIGPGPDGRPLVVYSRCAAPAAQPPTGCDVWRIDPQSGETRVVAAASRPDVDERLPTVWGTRIAFARQERGSRARRVGIAIAALDGPAPRRAVVHGPRNERRGRRPVRARSYGPVGLDLVGRRLAYTWEVRRRSGTVGSLRTALLTGSTRAPAVRSAQGLFELPAARGSVSALGSPALGGGQSTGLQVLAPVIRTGGGGRSTIVRTTIGGSRAWKLESGFTAGQTERYGSALSAVAWLDDARIATVRRLASDGRYGCRSAAAPGTEGCEVLALRLRAQPWRALR</sequence>
<dbReference type="Proteomes" id="UP001277761">
    <property type="component" value="Unassembled WGS sequence"/>
</dbReference>
<evidence type="ECO:0000256" key="1">
    <source>
        <dbReference type="SAM" id="SignalP"/>
    </source>
</evidence>
<keyword evidence="1" id="KW-0732">Signal</keyword>
<reference evidence="2 3" key="1">
    <citation type="submission" date="2023-11" db="EMBL/GenBank/DDBJ databases">
        <authorList>
            <person name="Xu M."/>
            <person name="Jiang T."/>
        </authorList>
    </citation>
    <scope>NUCLEOTIDE SEQUENCE [LARGE SCALE GENOMIC DNA]</scope>
    <source>
        <strain evidence="2 3">SD</strain>
    </source>
</reference>
<feature type="chain" id="PRO_5046668445" evidence="1">
    <location>
        <begin position="28"/>
        <end position="371"/>
    </location>
</feature>
<organism evidence="2 3">
    <name type="scientific">Patulibacter brassicae</name>
    <dbReference type="NCBI Taxonomy" id="1705717"/>
    <lineage>
        <taxon>Bacteria</taxon>
        <taxon>Bacillati</taxon>
        <taxon>Actinomycetota</taxon>
        <taxon>Thermoleophilia</taxon>
        <taxon>Solirubrobacterales</taxon>
        <taxon>Patulibacteraceae</taxon>
        <taxon>Patulibacter</taxon>
    </lineage>
</organism>